<evidence type="ECO:0000313" key="1">
    <source>
        <dbReference type="EMBL" id="MBB5020622.1"/>
    </source>
</evidence>
<comment type="caution">
    <text evidence="1">The sequence shown here is derived from an EMBL/GenBank/DDBJ whole genome shotgun (WGS) entry which is preliminary data.</text>
</comment>
<dbReference type="Proteomes" id="UP000575898">
    <property type="component" value="Unassembled WGS sequence"/>
</dbReference>
<dbReference type="EMBL" id="JACHHY010000059">
    <property type="protein sequence ID" value="MBB5020622.1"/>
    <property type="molecule type" value="Genomic_DNA"/>
</dbReference>
<protein>
    <submittedName>
        <fullName evidence="1">Uncharacterized protein</fullName>
    </submittedName>
</protein>
<gene>
    <name evidence="1" type="ORF">HNQ59_003947</name>
</gene>
<evidence type="ECO:0000313" key="2">
    <source>
        <dbReference type="Proteomes" id="UP000575898"/>
    </source>
</evidence>
<organism evidence="1 2">
    <name type="scientific">Chitinivorax tropicus</name>
    <dbReference type="NCBI Taxonomy" id="714531"/>
    <lineage>
        <taxon>Bacteria</taxon>
        <taxon>Pseudomonadati</taxon>
        <taxon>Pseudomonadota</taxon>
        <taxon>Betaproteobacteria</taxon>
        <taxon>Chitinivorax</taxon>
    </lineage>
</organism>
<accession>A0A840MUZ0</accession>
<name>A0A840MUZ0_9PROT</name>
<dbReference type="AlphaFoldDB" id="A0A840MUZ0"/>
<sequence>MHTICNEEKIVYELAKYLVAHPEQVAMTQALTLNVAKPHMGLLGSEGLYGSKEWWQSIKDGRIEVRTFKGTIQRLYVAGQDADEDEGKDFEYLCEDGRVRTESCVANYNADLELYREGAVVTLVYALDKLKKQPARNGGINFAEILLEVAIS</sequence>
<keyword evidence="2" id="KW-1185">Reference proteome</keyword>
<proteinExistence type="predicted"/>
<reference evidence="1 2" key="1">
    <citation type="submission" date="2020-08" db="EMBL/GenBank/DDBJ databases">
        <title>Genomic Encyclopedia of Type Strains, Phase IV (KMG-IV): sequencing the most valuable type-strain genomes for metagenomic binning, comparative biology and taxonomic classification.</title>
        <authorList>
            <person name="Goeker M."/>
        </authorList>
    </citation>
    <scope>NUCLEOTIDE SEQUENCE [LARGE SCALE GENOMIC DNA]</scope>
    <source>
        <strain evidence="1 2">DSM 27165</strain>
    </source>
</reference>
<dbReference type="RefSeq" id="WP_184041989.1">
    <property type="nucleotide sequence ID" value="NZ_JACHHY010000059.1"/>
</dbReference>